<sequence length="247" mass="27985">MSEYSEHLDRFLVLDLLPPIFSRTGQALDLSLKMDLMLAAEVTSSEVNCPSRCEGDRKTGEPQERDKDDKRTFFSGIETLRWDSLELLSLLFPELGRKPVIKLSKFVQELTLQPEKYVFQKNEPNGNPTSVITANNVSTHNKRTNFVPRKLSTTLVPPHEVDDTIVSALTNIKSNCFDSSSGYIDTSSWDTDFYEEKEQPQTHEQDKKKVSNGSRGETRMQVPSTTHMMTHSKGSGNTAMALTRYYP</sequence>
<reference evidence="2" key="1">
    <citation type="submission" date="2020-11" db="EMBL/GenBank/DDBJ databases">
        <authorList>
            <person name="Tran Van P."/>
        </authorList>
    </citation>
    <scope>NUCLEOTIDE SEQUENCE</scope>
</reference>
<gene>
    <name evidence="2" type="ORF">TBIB3V08_LOCUS385</name>
</gene>
<proteinExistence type="predicted"/>
<protein>
    <submittedName>
        <fullName evidence="2">Uncharacterized protein</fullName>
    </submittedName>
</protein>
<dbReference type="EMBL" id="OD564317">
    <property type="protein sequence ID" value="CAD7437782.1"/>
    <property type="molecule type" value="Genomic_DNA"/>
</dbReference>
<evidence type="ECO:0000256" key="1">
    <source>
        <dbReference type="SAM" id="MobiDB-lite"/>
    </source>
</evidence>
<dbReference type="AlphaFoldDB" id="A0A7R9EN05"/>
<feature type="compositionally biased region" description="Basic and acidic residues" evidence="1">
    <location>
        <begin position="53"/>
        <end position="68"/>
    </location>
</feature>
<evidence type="ECO:0000313" key="2">
    <source>
        <dbReference type="EMBL" id="CAD7437782.1"/>
    </source>
</evidence>
<accession>A0A7R9EN05</accession>
<feature type="region of interest" description="Disordered" evidence="1">
    <location>
        <begin position="195"/>
        <end position="247"/>
    </location>
</feature>
<feature type="compositionally biased region" description="Polar residues" evidence="1">
    <location>
        <begin position="211"/>
        <end position="240"/>
    </location>
</feature>
<name>A0A7R9EN05_9NEOP</name>
<feature type="region of interest" description="Disordered" evidence="1">
    <location>
        <begin position="48"/>
        <end position="68"/>
    </location>
</feature>
<organism evidence="2">
    <name type="scientific">Timema bartmani</name>
    <dbReference type="NCBI Taxonomy" id="61472"/>
    <lineage>
        <taxon>Eukaryota</taxon>
        <taxon>Metazoa</taxon>
        <taxon>Ecdysozoa</taxon>
        <taxon>Arthropoda</taxon>
        <taxon>Hexapoda</taxon>
        <taxon>Insecta</taxon>
        <taxon>Pterygota</taxon>
        <taxon>Neoptera</taxon>
        <taxon>Polyneoptera</taxon>
        <taxon>Phasmatodea</taxon>
        <taxon>Timematodea</taxon>
        <taxon>Timematoidea</taxon>
        <taxon>Timematidae</taxon>
        <taxon>Timema</taxon>
    </lineage>
</organism>
<feature type="compositionally biased region" description="Basic and acidic residues" evidence="1">
    <location>
        <begin position="195"/>
        <end position="209"/>
    </location>
</feature>